<feature type="compositionally biased region" description="Low complexity" evidence="1">
    <location>
        <begin position="80"/>
        <end position="91"/>
    </location>
</feature>
<dbReference type="RefSeq" id="WP_371944228.1">
    <property type="nucleotide sequence ID" value="NZ_JAXCEH010000021.1"/>
</dbReference>
<feature type="region of interest" description="Disordered" evidence="1">
    <location>
        <begin position="59"/>
        <end position="95"/>
    </location>
</feature>
<reference evidence="2 3" key="1">
    <citation type="submission" date="2023-11" db="EMBL/GenBank/DDBJ databases">
        <title>Actinomadura monticuli sp. nov., isolated from volcanic ash.</title>
        <authorList>
            <person name="Lee S.D."/>
            <person name="Yang H."/>
            <person name="Kim I.S."/>
        </authorList>
    </citation>
    <scope>NUCLEOTIDE SEQUENCE [LARGE SCALE GENOMIC DNA]</scope>
    <source>
        <strain evidence="2 3">DSM 45346</strain>
    </source>
</reference>
<dbReference type="EMBL" id="JAXCEH010000021">
    <property type="protein sequence ID" value="MFA1557483.1"/>
    <property type="molecule type" value="Genomic_DNA"/>
</dbReference>
<evidence type="ECO:0000313" key="2">
    <source>
        <dbReference type="EMBL" id="MFA1557483.1"/>
    </source>
</evidence>
<dbReference type="Proteomes" id="UP001569904">
    <property type="component" value="Unassembled WGS sequence"/>
</dbReference>
<comment type="caution">
    <text evidence="2">The sequence shown here is derived from an EMBL/GenBank/DDBJ whole genome shotgun (WGS) entry which is preliminary data.</text>
</comment>
<evidence type="ECO:0008006" key="4">
    <source>
        <dbReference type="Google" id="ProtNLM"/>
    </source>
</evidence>
<accession>A0ABV4R3K4</accession>
<gene>
    <name evidence="2" type="ORF">SM436_27700</name>
</gene>
<sequence>MEIGPEETPDMGTKIRVLAGHMPVIPHETRGIGVAGGSDALVERPAHRIGFAEERRNTELTGSVDRLPPHRDEAAGKQFPAASSSAQQHSPHGFRPDPSYDIVIRSYQRDFQWLRYCLESIGRYCTGFRSVVVIIPPASLAKWRWLGLSADRVLCCPAYRDDYLGQQVTKLHADRYSDADFICHVDSDCVFERSTTPGDLTCEGRPYVLMEPYARLDRHIPWRALTERFLGEDVGHEFMRRPPYTFPRWLYPALRKRSRELHGMSLEEYVMSRPPRGFSEFNALGAYAYRHHRDAFHWIDVAHDAAPPPPCHVFWSRQNLDASIRAEIRRLIDAPATPHSGR</sequence>
<evidence type="ECO:0000313" key="3">
    <source>
        <dbReference type="Proteomes" id="UP001569904"/>
    </source>
</evidence>
<organism evidence="2 3">
    <name type="scientific">Actinomadura chokoriensis</name>
    <dbReference type="NCBI Taxonomy" id="454156"/>
    <lineage>
        <taxon>Bacteria</taxon>
        <taxon>Bacillati</taxon>
        <taxon>Actinomycetota</taxon>
        <taxon>Actinomycetes</taxon>
        <taxon>Streptosporangiales</taxon>
        <taxon>Thermomonosporaceae</taxon>
        <taxon>Actinomadura</taxon>
    </lineage>
</organism>
<protein>
    <recommendedName>
        <fullName evidence="4">Glycosyltransferase family 2 protein</fullName>
    </recommendedName>
</protein>
<name>A0ABV4R3K4_9ACTN</name>
<evidence type="ECO:0000256" key="1">
    <source>
        <dbReference type="SAM" id="MobiDB-lite"/>
    </source>
</evidence>
<proteinExistence type="predicted"/>
<keyword evidence="3" id="KW-1185">Reference proteome</keyword>